<organism evidence="3 4">
    <name type="scientific">Nocardioides marinus</name>
    <dbReference type="NCBI Taxonomy" id="374514"/>
    <lineage>
        <taxon>Bacteria</taxon>
        <taxon>Bacillati</taxon>
        <taxon>Actinomycetota</taxon>
        <taxon>Actinomycetes</taxon>
        <taxon>Propionibacteriales</taxon>
        <taxon>Nocardioidaceae</taxon>
        <taxon>Nocardioides</taxon>
    </lineage>
</organism>
<evidence type="ECO:0000313" key="3">
    <source>
        <dbReference type="EMBL" id="NYI11185.1"/>
    </source>
</evidence>
<dbReference type="PANTHER" id="PTHR35526">
    <property type="entry name" value="ANTI-SIGMA-F FACTOR RSBW-RELATED"/>
    <property type="match status" value="1"/>
</dbReference>
<name>A0A7Z0C2T6_9ACTN</name>
<dbReference type="AlphaFoldDB" id="A0A7Z0C2T6"/>
<keyword evidence="1" id="KW-0418">Kinase</keyword>
<dbReference type="Pfam" id="PF13581">
    <property type="entry name" value="HATPase_c_2"/>
    <property type="match status" value="1"/>
</dbReference>
<keyword evidence="4" id="KW-1185">Reference proteome</keyword>
<accession>A0A7Z0C2T6</accession>
<dbReference type="CDD" id="cd16936">
    <property type="entry name" value="HATPase_RsbW-like"/>
    <property type="match status" value="1"/>
</dbReference>
<feature type="domain" description="Histidine kinase/HSP90-like ATPase" evidence="2">
    <location>
        <begin position="8"/>
        <end position="122"/>
    </location>
</feature>
<keyword evidence="1" id="KW-0723">Serine/threonine-protein kinase</keyword>
<dbReference type="GO" id="GO:0004674">
    <property type="term" value="F:protein serine/threonine kinase activity"/>
    <property type="evidence" value="ECO:0007669"/>
    <property type="project" value="UniProtKB-KW"/>
</dbReference>
<proteinExistence type="predicted"/>
<dbReference type="InterPro" id="IPR036890">
    <property type="entry name" value="HATPase_C_sf"/>
</dbReference>
<reference evidence="3 4" key="1">
    <citation type="submission" date="2020-07" db="EMBL/GenBank/DDBJ databases">
        <title>Sequencing the genomes of 1000 actinobacteria strains.</title>
        <authorList>
            <person name="Klenk H.-P."/>
        </authorList>
    </citation>
    <scope>NUCLEOTIDE SEQUENCE [LARGE SCALE GENOMIC DNA]</scope>
    <source>
        <strain evidence="3 4">DSM 18248</strain>
    </source>
</reference>
<dbReference type="EMBL" id="JACBZI010000001">
    <property type="protein sequence ID" value="NYI11185.1"/>
    <property type="molecule type" value="Genomic_DNA"/>
</dbReference>
<protein>
    <submittedName>
        <fullName evidence="3">Anti-sigma regulatory factor (Ser/Thr protein kinase)</fullName>
    </submittedName>
</protein>
<sequence length="130" mass="14294">MHETHRLAHEPASVAVARHGLRDLLEREGVGDSVVYDATLVLSELVSNAVRHGRPTPTGHVEVSWSLEPERLVLEVCDGGRTGTVEPVEADADSDHGRGLMIVSEVCEHWHVDRRDRRTHVVAELALAMA</sequence>
<dbReference type="Proteomes" id="UP000537326">
    <property type="component" value="Unassembled WGS sequence"/>
</dbReference>
<dbReference type="RefSeq" id="WP_179531911.1">
    <property type="nucleotide sequence ID" value="NZ_BAAAPP010000005.1"/>
</dbReference>
<comment type="caution">
    <text evidence="3">The sequence shown here is derived from an EMBL/GenBank/DDBJ whole genome shotgun (WGS) entry which is preliminary data.</text>
</comment>
<dbReference type="Gene3D" id="3.30.565.10">
    <property type="entry name" value="Histidine kinase-like ATPase, C-terminal domain"/>
    <property type="match status" value="1"/>
</dbReference>
<evidence type="ECO:0000259" key="2">
    <source>
        <dbReference type="Pfam" id="PF13581"/>
    </source>
</evidence>
<gene>
    <name evidence="3" type="ORF">BKA05_002700</name>
</gene>
<dbReference type="PANTHER" id="PTHR35526:SF3">
    <property type="entry name" value="ANTI-SIGMA-F FACTOR RSBW"/>
    <property type="match status" value="1"/>
</dbReference>
<dbReference type="SUPFAM" id="SSF55874">
    <property type="entry name" value="ATPase domain of HSP90 chaperone/DNA topoisomerase II/histidine kinase"/>
    <property type="match status" value="1"/>
</dbReference>
<dbReference type="InterPro" id="IPR003594">
    <property type="entry name" value="HATPase_dom"/>
</dbReference>
<dbReference type="InterPro" id="IPR050267">
    <property type="entry name" value="Anti-sigma-factor_SerPK"/>
</dbReference>
<evidence type="ECO:0000313" key="4">
    <source>
        <dbReference type="Proteomes" id="UP000537326"/>
    </source>
</evidence>
<evidence type="ECO:0000256" key="1">
    <source>
        <dbReference type="ARBA" id="ARBA00022527"/>
    </source>
</evidence>
<keyword evidence="1" id="KW-0808">Transferase</keyword>